<dbReference type="AlphaFoldDB" id="A0A3N4VGC1"/>
<gene>
    <name evidence="1" type="primary">fdhD</name>
    <name evidence="2" type="ORF">EDC62_0671</name>
</gene>
<reference evidence="2 3" key="1">
    <citation type="submission" date="2018-11" db="EMBL/GenBank/DDBJ databases">
        <title>Genomic Encyclopedia of Type Strains, Phase IV (KMG-IV): sequencing the most valuable type-strain genomes for metagenomic binning, comparative biology and taxonomic classification.</title>
        <authorList>
            <person name="Goeker M."/>
        </authorList>
    </citation>
    <scope>NUCLEOTIDE SEQUENCE [LARGE SCALE GENOMIC DNA]</scope>
    <source>
        <strain evidence="2 3">DSM 101684</strain>
    </source>
</reference>
<comment type="caution">
    <text evidence="2">The sequence shown here is derived from an EMBL/GenBank/DDBJ whole genome shotgun (WGS) entry which is preliminary data.</text>
</comment>
<dbReference type="Proteomes" id="UP000272193">
    <property type="component" value="Unassembled WGS sequence"/>
</dbReference>
<dbReference type="Gene3D" id="3.40.140.10">
    <property type="entry name" value="Cytidine Deaminase, domain 2"/>
    <property type="match status" value="1"/>
</dbReference>
<organism evidence="2 3">
    <name type="scientific">Tibeticola sediminis</name>
    <dbReference type="NCBI Taxonomy" id="1917811"/>
    <lineage>
        <taxon>Bacteria</taxon>
        <taxon>Pseudomonadati</taxon>
        <taxon>Pseudomonadota</taxon>
        <taxon>Betaproteobacteria</taxon>
        <taxon>Burkholderiales</taxon>
        <taxon>Comamonadaceae</taxon>
        <taxon>Tibeticola</taxon>
    </lineage>
</organism>
<dbReference type="PANTHER" id="PTHR30592">
    <property type="entry name" value="FORMATE DEHYDROGENASE"/>
    <property type="match status" value="1"/>
</dbReference>
<evidence type="ECO:0000313" key="3">
    <source>
        <dbReference type="Proteomes" id="UP000272193"/>
    </source>
</evidence>
<name>A0A3N4VGC1_9BURK</name>
<dbReference type="InterPro" id="IPR016193">
    <property type="entry name" value="Cytidine_deaminase-like"/>
</dbReference>
<comment type="similarity">
    <text evidence="1">Belongs to the FdhD family.</text>
</comment>
<protein>
    <recommendedName>
        <fullName evidence="1">Sulfur carrier protein FdhD</fullName>
    </recommendedName>
</protein>
<dbReference type="PIRSF" id="PIRSF015626">
    <property type="entry name" value="FdhD"/>
    <property type="match status" value="1"/>
</dbReference>
<dbReference type="InterPro" id="IPR003786">
    <property type="entry name" value="FdhD"/>
</dbReference>
<comment type="caution">
    <text evidence="1">Lacks conserved residue(s) required for the propagation of feature annotation.</text>
</comment>
<evidence type="ECO:0000313" key="2">
    <source>
        <dbReference type="EMBL" id="RPE72960.1"/>
    </source>
</evidence>
<dbReference type="GO" id="GO:0097163">
    <property type="term" value="F:sulfur carrier activity"/>
    <property type="evidence" value="ECO:0007669"/>
    <property type="project" value="UniProtKB-UniRule"/>
</dbReference>
<dbReference type="GO" id="GO:0006777">
    <property type="term" value="P:Mo-molybdopterin cofactor biosynthetic process"/>
    <property type="evidence" value="ECO:0007669"/>
    <property type="project" value="UniProtKB-UniRule"/>
</dbReference>
<evidence type="ECO:0000256" key="1">
    <source>
        <dbReference type="HAMAP-Rule" id="MF_00187"/>
    </source>
</evidence>
<feature type="active site" description="Cysteine persulfide intermediate" evidence="1">
    <location>
        <position position="117"/>
    </location>
</feature>
<sequence length="286" mass="31246">MRAERGVGPRLTQAHAPLTQAIDVLNEFGERESIEIPCERALTVYVDRRELVTLMTLGAHPELLVLGYLLNQRLISAAEEIESITVDWEVGAAAVKTHRGIAEIEARTARRVVTTGCGQGSVFGELLAEIDSIRLPGATLDQARLYEILQAMRQQESTYKSAGSVHGCALFCGGKLSFFVEDVGRHNAVDTIAGWMGLQGAAVRDDPEKVFYTTGRLTSEMVIKAAQMGVPIVISRSGITQMGLDVARRLELCAIGRAINRRFICYSAPQRLRMQPELAGPRLKAA</sequence>
<dbReference type="GO" id="GO:0016783">
    <property type="term" value="F:sulfurtransferase activity"/>
    <property type="evidence" value="ECO:0007669"/>
    <property type="project" value="InterPro"/>
</dbReference>
<keyword evidence="3" id="KW-1185">Reference proteome</keyword>
<comment type="subcellular location">
    <subcellularLocation>
        <location evidence="1">Cytoplasm</location>
    </subcellularLocation>
</comment>
<keyword evidence="1" id="KW-0963">Cytoplasm</keyword>
<dbReference type="HAMAP" id="MF_00187">
    <property type="entry name" value="FdhD"/>
    <property type="match status" value="1"/>
</dbReference>
<dbReference type="RefSeq" id="WP_124220419.1">
    <property type="nucleotide sequence ID" value="NZ_RKQL01000001.1"/>
</dbReference>
<dbReference type="Pfam" id="PF02634">
    <property type="entry name" value="FdhD-NarQ"/>
    <property type="match status" value="1"/>
</dbReference>
<accession>A0A3N4VGC1</accession>
<proteinExistence type="inferred from homology"/>
<dbReference type="SUPFAM" id="SSF53927">
    <property type="entry name" value="Cytidine deaminase-like"/>
    <property type="match status" value="1"/>
</dbReference>
<dbReference type="Gene3D" id="3.10.20.10">
    <property type="match status" value="1"/>
</dbReference>
<keyword evidence="1" id="KW-0501">Molybdenum cofactor biosynthesis</keyword>
<dbReference type="GO" id="GO:0005737">
    <property type="term" value="C:cytoplasm"/>
    <property type="evidence" value="ECO:0007669"/>
    <property type="project" value="UniProtKB-SubCell"/>
</dbReference>
<dbReference type="EMBL" id="RKQL01000001">
    <property type="protein sequence ID" value="RPE72960.1"/>
    <property type="molecule type" value="Genomic_DNA"/>
</dbReference>
<dbReference type="OrthoDB" id="3197277at2"/>
<comment type="function">
    <text evidence="1">Required for formate dehydrogenase (FDH) activity. Acts as a sulfur carrier protein that transfers sulfur from IscS to the molybdenum cofactor prior to its insertion into FDH.</text>
</comment>
<dbReference type="PANTHER" id="PTHR30592:SF4">
    <property type="entry name" value="SULFUR CARRIER PROTEIN FDHD"/>
    <property type="match status" value="1"/>
</dbReference>